<organism evidence="12 13">
    <name type="scientific">Paspalum notatum var. saurae</name>
    <dbReference type="NCBI Taxonomy" id="547442"/>
    <lineage>
        <taxon>Eukaryota</taxon>
        <taxon>Viridiplantae</taxon>
        <taxon>Streptophyta</taxon>
        <taxon>Embryophyta</taxon>
        <taxon>Tracheophyta</taxon>
        <taxon>Spermatophyta</taxon>
        <taxon>Magnoliopsida</taxon>
        <taxon>Liliopsida</taxon>
        <taxon>Poales</taxon>
        <taxon>Poaceae</taxon>
        <taxon>PACMAD clade</taxon>
        <taxon>Panicoideae</taxon>
        <taxon>Andropogonodae</taxon>
        <taxon>Paspaleae</taxon>
        <taxon>Paspalinae</taxon>
        <taxon>Paspalum</taxon>
    </lineage>
</organism>
<evidence type="ECO:0000259" key="9">
    <source>
        <dbReference type="Pfam" id="PF18052"/>
    </source>
</evidence>
<dbReference type="Pfam" id="PF23559">
    <property type="entry name" value="WHD_DRP"/>
    <property type="match status" value="1"/>
</dbReference>
<dbReference type="GO" id="GO:0043531">
    <property type="term" value="F:ADP binding"/>
    <property type="evidence" value="ECO:0007669"/>
    <property type="project" value="InterPro"/>
</dbReference>
<dbReference type="Gene3D" id="3.80.10.10">
    <property type="entry name" value="Ribonuclease Inhibitor"/>
    <property type="match status" value="1"/>
</dbReference>
<dbReference type="CDD" id="cd14798">
    <property type="entry name" value="RX-CC_like"/>
    <property type="match status" value="1"/>
</dbReference>
<evidence type="ECO:0000259" key="8">
    <source>
        <dbReference type="Pfam" id="PF00931"/>
    </source>
</evidence>
<feature type="coiled-coil region" evidence="7">
    <location>
        <begin position="113"/>
        <end position="140"/>
    </location>
</feature>
<dbReference type="GO" id="GO:0009626">
    <property type="term" value="P:plant-type hypersensitive response"/>
    <property type="evidence" value="ECO:0007669"/>
    <property type="project" value="UniProtKB-ARBA"/>
</dbReference>
<evidence type="ECO:0000256" key="5">
    <source>
        <dbReference type="ARBA" id="ARBA00022821"/>
    </source>
</evidence>
<dbReference type="Pfam" id="PF00931">
    <property type="entry name" value="NB-ARC"/>
    <property type="match status" value="1"/>
</dbReference>
<dbReference type="InterPro" id="IPR002182">
    <property type="entry name" value="NB-ARC"/>
</dbReference>
<evidence type="ECO:0000256" key="1">
    <source>
        <dbReference type="ARBA" id="ARBA00008894"/>
    </source>
</evidence>
<keyword evidence="13" id="KW-1185">Reference proteome</keyword>
<dbReference type="InterPro" id="IPR036388">
    <property type="entry name" value="WH-like_DNA-bd_sf"/>
</dbReference>
<dbReference type="PANTHER" id="PTHR23155:SF999">
    <property type="entry name" value="NB-ARC DOMAIN CONTAINING PROTEIN, EXPRESSED"/>
    <property type="match status" value="1"/>
</dbReference>
<evidence type="ECO:0000256" key="3">
    <source>
        <dbReference type="ARBA" id="ARBA00022737"/>
    </source>
</evidence>
<accession>A0AAQ3XC98</accession>
<feature type="domain" description="Disease resistance N-terminal" evidence="9">
    <location>
        <begin position="12"/>
        <end position="97"/>
    </location>
</feature>
<keyword evidence="2" id="KW-0433">Leucine-rich repeat</keyword>
<dbReference type="InterPro" id="IPR044974">
    <property type="entry name" value="Disease_R_plants"/>
</dbReference>
<dbReference type="Pfam" id="PF23598">
    <property type="entry name" value="LRR_14"/>
    <property type="match status" value="1"/>
</dbReference>
<evidence type="ECO:0000256" key="2">
    <source>
        <dbReference type="ARBA" id="ARBA00022614"/>
    </source>
</evidence>
<evidence type="ECO:0000313" key="12">
    <source>
        <dbReference type="EMBL" id="WVZ91077.1"/>
    </source>
</evidence>
<dbReference type="Gene3D" id="1.10.10.10">
    <property type="entry name" value="Winged helix-like DNA-binding domain superfamily/Winged helix DNA-binding domain"/>
    <property type="match status" value="1"/>
</dbReference>
<dbReference type="InterPro" id="IPR032675">
    <property type="entry name" value="LRR_dom_sf"/>
</dbReference>
<dbReference type="Pfam" id="PF18052">
    <property type="entry name" value="Rx_N"/>
    <property type="match status" value="1"/>
</dbReference>
<evidence type="ECO:0000256" key="7">
    <source>
        <dbReference type="SAM" id="Coils"/>
    </source>
</evidence>
<dbReference type="FunFam" id="1.10.10.10:FF:000322">
    <property type="entry name" value="Probable disease resistance protein At1g63360"/>
    <property type="match status" value="1"/>
</dbReference>
<dbReference type="Gene3D" id="1.20.5.4130">
    <property type="match status" value="1"/>
</dbReference>
<sequence>MVDPVVSFSAGVMNSLLSKLTRLLGDEYKLLSSVRKEVRFLQAELSAMNALMRKLGDMEVLDLRAREWRDKVRELAYDLEDCIDVVLHNLGCEGEKSALIRKSARRIKKLRVQRHLASQIQELKARVAEEAERHHRYRVNESVSEPRSVDVDFRLASLYAETDKLVGIDGPRDRIAQCLLGEEEGGSTQQLKVVSIVGFGGLGKTTLATQVCNHIKNMFDCTAFVSVSQNPDMLKILNEMLLGVGCSSVHILDHQQKSYNNTRIQDVATACCIHCHGQVYMMQPLDEYDSRRLFLKTVFDSEEDCPEQYRMITEEILHKCKGAPMAITRIATLLASQGLDLEKWEKIQNSLSSELETNPALEWMRHVPSLSYKDLSHELKTCLLYLGTYPEDYPIKKVDLVRRWIAEGFVSETHGLDVEDVAESCIDELINRSMIQPGKIIRGEMYYCRLHDLMLDFIISKSTSENFITIIDKQYRMKQTLFPVRRLCYQFSNQNLALENLSLGKVRSFTTFPASNCMQPLISKFKHLRVLNLQMNPSPDSQSLDLSDVNSLFLLRYLGARGFRRLKLPGKIGKLQNLTTLDLRDSEVVSAIPSDLTSLTSLRHLTAPRGAVLPDGIGKLVAPLRTLEEFDIGKNSLENIKDLGRLTNLKELMLRHDDRGGVFQPLTHMDRIKTMRPCRLRGL</sequence>
<dbReference type="InterPro" id="IPR055414">
    <property type="entry name" value="LRR_R13L4/SHOC2-like"/>
</dbReference>
<dbReference type="InterPro" id="IPR038005">
    <property type="entry name" value="RX-like_CC"/>
</dbReference>
<dbReference type="PRINTS" id="PR00364">
    <property type="entry name" value="DISEASERSIST"/>
</dbReference>
<dbReference type="Gene3D" id="1.10.8.430">
    <property type="entry name" value="Helical domain of apoptotic protease-activating factors"/>
    <property type="match status" value="1"/>
</dbReference>
<dbReference type="GO" id="GO:0002758">
    <property type="term" value="P:innate immune response-activating signaling pathway"/>
    <property type="evidence" value="ECO:0007669"/>
    <property type="project" value="UniProtKB-ARBA"/>
</dbReference>
<proteinExistence type="inferred from homology"/>
<reference evidence="12 13" key="1">
    <citation type="submission" date="2024-02" db="EMBL/GenBank/DDBJ databases">
        <title>High-quality chromosome-scale genome assembly of Pensacola bahiagrass (Paspalum notatum Flugge var. saurae).</title>
        <authorList>
            <person name="Vega J.M."/>
            <person name="Podio M."/>
            <person name="Orjuela J."/>
            <person name="Siena L.A."/>
            <person name="Pessino S.C."/>
            <person name="Combes M.C."/>
            <person name="Mariac C."/>
            <person name="Albertini E."/>
            <person name="Pupilli F."/>
            <person name="Ortiz J.P.A."/>
            <person name="Leblanc O."/>
        </authorList>
    </citation>
    <scope>NUCLEOTIDE SEQUENCE [LARGE SCALE GENOMIC DNA]</scope>
    <source>
        <strain evidence="12">R1</strain>
        <tissue evidence="12">Leaf</tissue>
    </source>
</reference>
<dbReference type="InterPro" id="IPR041118">
    <property type="entry name" value="Rx_N"/>
</dbReference>
<name>A0AAQ3XC98_PASNO</name>
<dbReference type="Gene3D" id="3.40.50.300">
    <property type="entry name" value="P-loop containing nucleotide triphosphate hydrolases"/>
    <property type="match status" value="1"/>
</dbReference>
<dbReference type="Proteomes" id="UP001341281">
    <property type="component" value="Chromosome 08"/>
</dbReference>
<dbReference type="SUPFAM" id="SSF52058">
    <property type="entry name" value="L domain-like"/>
    <property type="match status" value="1"/>
</dbReference>
<dbReference type="InterPro" id="IPR027417">
    <property type="entry name" value="P-loop_NTPase"/>
</dbReference>
<dbReference type="SUPFAM" id="SSF52540">
    <property type="entry name" value="P-loop containing nucleoside triphosphate hydrolases"/>
    <property type="match status" value="1"/>
</dbReference>
<evidence type="ECO:0000256" key="6">
    <source>
        <dbReference type="ARBA" id="ARBA00023054"/>
    </source>
</evidence>
<dbReference type="PANTHER" id="PTHR23155">
    <property type="entry name" value="DISEASE RESISTANCE PROTEIN RP"/>
    <property type="match status" value="1"/>
</dbReference>
<evidence type="ECO:0000259" key="10">
    <source>
        <dbReference type="Pfam" id="PF23559"/>
    </source>
</evidence>
<dbReference type="EMBL" id="CP144752">
    <property type="protein sequence ID" value="WVZ91077.1"/>
    <property type="molecule type" value="Genomic_DNA"/>
</dbReference>
<dbReference type="InterPro" id="IPR058922">
    <property type="entry name" value="WHD_DRP"/>
</dbReference>
<dbReference type="AlphaFoldDB" id="A0AAQ3XC98"/>
<evidence type="ECO:0000259" key="11">
    <source>
        <dbReference type="Pfam" id="PF23598"/>
    </source>
</evidence>
<keyword evidence="4" id="KW-0547">Nucleotide-binding</keyword>
<gene>
    <name evidence="12" type="ORF">U9M48_037296</name>
</gene>
<keyword evidence="5" id="KW-0611">Plant defense</keyword>
<feature type="domain" description="NB-ARC" evidence="8">
    <location>
        <begin position="189"/>
        <end position="264"/>
    </location>
</feature>
<evidence type="ECO:0000256" key="4">
    <source>
        <dbReference type="ARBA" id="ARBA00022741"/>
    </source>
</evidence>
<keyword evidence="6 7" id="KW-0175">Coiled coil</keyword>
<protein>
    <submittedName>
        <fullName evidence="12">Uncharacterized protein</fullName>
    </submittedName>
</protein>
<dbReference type="InterPro" id="IPR042197">
    <property type="entry name" value="Apaf_helical"/>
</dbReference>
<comment type="similarity">
    <text evidence="1">Belongs to the disease resistance NB-LRR family.</text>
</comment>
<feature type="domain" description="Disease resistance R13L4/SHOC-2-like LRR" evidence="11">
    <location>
        <begin position="505"/>
        <end position="657"/>
    </location>
</feature>
<keyword evidence="3" id="KW-0677">Repeat</keyword>
<evidence type="ECO:0000313" key="13">
    <source>
        <dbReference type="Proteomes" id="UP001341281"/>
    </source>
</evidence>
<dbReference type="GO" id="GO:0042742">
    <property type="term" value="P:defense response to bacterium"/>
    <property type="evidence" value="ECO:0007669"/>
    <property type="project" value="UniProtKB-ARBA"/>
</dbReference>
<feature type="domain" description="Disease resistance protein winged helix" evidence="10">
    <location>
        <begin position="389"/>
        <end position="458"/>
    </location>
</feature>